<feature type="region of interest" description="Disordered" evidence="10">
    <location>
        <begin position="112"/>
        <end position="143"/>
    </location>
</feature>
<dbReference type="OrthoDB" id="674963at2759"/>
<keyword evidence="2" id="KW-0507">mRNA processing</keyword>
<accession>A0A7D8Z3F8</accession>
<dbReference type="Pfam" id="PF04502">
    <property type="entry name" value="Saf4_Yju2"/>
    <property type="match status" value="1"/>
</dbReference>
<feature type="region of interest" description="Disordered" evidence="10">
    <location>
        <begin position="284"/>
        <end position="309"/>
    </location>
</feature>
<keyword evidence="5 8" id="KW-0862">Zinc</keyword>
<keyword evidence="6" id="KW-0508">mRNA splicing</keyword>
<comment type="subunit">
    <text evidence="8">Component of the spliceosome. Present in the activated B complex, the catalytically activated B* complex which catalyzes the branching, the catalytic step 1 C complex catalyzing the exon ligation, and the postcatalytic P complex containing the ligated exons (mRNA) and the excised lariat intron.</text>
</comment>
<comment type="function">
    <text evidence="8">Part of the spliceosome which catalyzes two sequential transesterification reactions, first the excision of the non-coding intron from pre-mRNA and then the ligation of the coding exons to form the mature mRNA. Plays a role in stabilizing the structure of the spliceosome catalytic core and docking of the branch helix into the active site, producing 5'-exon and lariat intron-3'-intermediates.</text>
</comment>
<dbReference type="HAMAP" id="MF_03226">
    <property type="entry name" value="YJU2"/>
    <property type="match status" value="1"/>
</dbReference>
<feature type="binding site" evidence="8">
    <location>
        <position position="81"/>
    </location>
    <ligand>
        <name>Zn(2+)</name>
        <dbReference type="ChEBI" id="CHEBI:29105"/>
    </ligand>
</feature>
<feature type="region of interest" description="Disordered" evidence="10">
    <location>
        <begin position="230"/>
        <end position="262"/>
    </location>
</feature>
<comment type="caution">
    <text evidence="11">The sequence shown here is derived from an EMBL/GenBank/DDBJ whole genome shotgun (WGS) entry which is preliminary data.</text>
</comment>
<dbReference type="InterPro" id="IPR007590">
    <property type="entry name" value="Saf4/Yju2"/>
</dbReference>
<gene>
    <name evidence="11" type="ORF">VHUM_00937</name>
</gene>
<reference evidence="11 12" key="1">
    <citation type="journal article" date="2019" name="PLoS Genet.">
        <title>Convergent evolution of linked mating-type loci in basidiomycete fungi.</title>
        <authorList>
            <person name="Sun S."/>
            <person name="Coelho M.A."/>
            <person name="Heitman J."/>
            <person name="Nowrousian M."/>
        </authorList>
    </citation>
    <scope>NUCLEOTIDE SEQUENCE [LARGE SCALE GENOMIC DNA]</scope>
    <source>
        <strain evidence="11 12">CBS 4282</strain>
    </source>
</reference>
<keyword evidence="3 8" id="KW-0479">Metal-binding</keyword>
<evidence type="ECO:0000256" key="9">
    <source>
        <dbReference type="SAM" id="Coils"/>
    </source>
</evidence>
<dbReference type="GO" id="GO:0071006">
    <property type="term" value="C:U2-type catalytic step 1 spliceosome"/>
    <property type="evidence" value="ECO:0007669"/>
    <property type="project" value="UniProtKB-UniRule"/>
</dbReference>
<dbReference type="GO" id="GO:0046872">
    <property type="term" value="F:metal ion binding"/>
    <property type="evidence" value="ECO:0007669"/>
    <property type="project" value="UniProtKB-KW"/>
</dbReference>
<feature type="binding site" evidence="8">
    <location>
        <position position="84"/>
    </location>
    <ligand>
        <name>Zn(2+)</name>
        <dbReference type="ChEBI" id="CHEBI:29105"/>
    </ligand>
</feature>
<dbReference type="AlphaFoldDB" id="A0A7D8Z3F8"/>
<keyword evidence="7 8" id="KW-0539">Nucleus</keyword>
<dbReference type="PANTHER" id="PTHR12111:SF1">
    <property type="entry name" value="SPLICING FACTOR YJU2"/>
    <property type="match status" value="1"/>
</dbReference>
<dbReference type="Proteomes" id="UP000473826">
    <property type="component" value="Unassembled WGS sequence"/>
</dbReference>
<keyword evidence="4 8" id="KW-0747">Spliceosome</keyword>
<evidence type="ECO:0000256" key="7">
    <source>
        <dbReference type="ARBA" id="ARBA00023242"/>
    </source>
</evidence>
<feature type="binding site" evidence="8">
    <location>
        <position position="47"/>
    </location>
    <ligand>
        <name>Zn(2+)</name>
        <dbReference type="ChEBI" id="CHEBI:29105"/>
    </ligand>
</feature>
<evidence type="ECO:0000256" key="2">
    <source>
        <dbReference type="ARBA" id="ARBA00022664"/>
    </source>
</evidence>
<protein>
    <recommendedName>
        <fullName evidence="8">Splicing factor YJU2</fullName>
    </recommendedName>
</protein>
<feature type="binding site" evidence="8">
    <location>
        <position position="44"/>
    </location>
    <ligand>
        <name>Zn(2+)</name>
        <dbReference type="ChEBI" id="CHEBI:29105"/>
    </ligand>
</feature>
<evidence type="ECO:0000256" key="1">
    <source>
        <dbReference type="ARBA" id="ARBA00004123"/>
    </source>
</evidence>
<evidence type="ECO:0000313" key="12">
    <source>
        <dbReference type="Proteomes" id="UP000473826"/>
    </source>
</evidence>
<dbReference type="PANTHER" id="PTHR12111">
    <property type="entry name" value="SPLICING FACTOR YJU2"/>
    <property type="match status" value="1"/>
</dbReference>
<keyword evidence="12" id="KW-1185">Reference proteome</keyword>
<comment type="similarity">
    <text evidence="8">Belongs to the CWC16 family. YJU2 subfamily.</text>
</comment>
<feature type="region of interest" description="Disordered" evidence="10">
    <location>
        <begin position="1"/>
        <end position="26"/>
    </location>
</feature>
<evidence type="ECO:0000256" key="5">
    <source>
        <dbReference type="ARBA" id="ARBA00022833"/>
    </source>
</evidence>
<keyword evidence="9" id="KW-0175">Coiled coil</keyword>
<evidence type="ECO:0000256" key="4">
    <source>
        <dbReference type="ARBA" id="ARBA00022728"/>
    </source>
</evidence>
<name>A0A7D8Z3F8_VANHU</name>
<evidence type="ECO:0000256" key="8">
    <source>
        <dbReference type="HAMAP-Rule" id="MF_03226"/>
    </source>
</evidence>
<proteinExistence type="inferred from homology"/>
<dbReference type="EMBL" id="QKWK01000002">
    <property type="protein sequence ID" value="TXT13570.1"/>
    <property type="molecule type" value="Genomic_DNA"/>
</dbReference>
<sequence length="309" mass="34219">MSERKVLNASFPPDFDPSKIKRRKGGVKDPQMQVRLMAPFSMRCKRCGEYVYKGKKFNARKETAVGEEYLGVKVFRFYIKCPTCSSEITFKTDPKQGDFVVEHGATRNFENWAENDPGNKAGYLPDAADDDAYDSEGNAREDKAARDAMADLEASQEASRREMEVMEELADLRQRNARLETSRVGDDPEALLDALHRERANKEEAARRAAEDAEDDELVAKVFAKLPQRRAAEAEEEEVEEEDKPAAVTIKRSAQASAAGEPSVAALLAARGKLPEPVAKAAPAANAAQAKRKREGMQKLLGIKKKAKA</sequence>
<dbReference type="InterPro" id="IPR043701">
    <property type="entry name" value="Yju2"/>
</dbReference>
<evidence type="ECO:0000256" key="6">
    <source>
        <dbReference type="ARBA" id="ARBA00023187"/>
    </source>
</evidence>
<evidence type="ECO:0000256" key="3">
    <source>
        <dbReference type="ARBA" id="ARBA00022723"/>
    </source>
</evidence>
<evidence type="ECO:0000256" key="10">
    <source>
        <dbReference type="SAM" id="MobiDB-lite"/>
    </source>
</evidence>
<feature type="compositionally biased region" description="Acidic residues" evidence="10">
    <location>
        <begin position="234"/>
        <end position="243"/>
    </location>
</feature>
<feature type="coiled-coil region" evidence="9">
    <location>
        <begin position="149"/>
        <end position="212"/>
    </location>
</feature>
<dbReference type="GO" id="GO:0000349">
    <property type="term" value="P:generation of catalytic spliceosome for first transesterification step"/>
    <property type="evidence" value="ECO:0007669"/>
    <property type="project" value="UniProtKB-UniRule"/>
</dbReference>
<comment type="subcellular location">
    <subcellularLocation>
        <location evidence="1 8">Nucleus</location>
    </subcellularLocation>
</comment>
<evidence type="ECO:0000313" key="11">
    <source>
        <dbReference type="EMBL" id="TXT13570.1"/>
    </source>
</evidence>
<organism evidence="11 12">
    <name type="scientific">Vanrija humicola</name>
    <name type="common">Yeast</name>
    <name type="synonym">Cryptococcus humicola</name>
    <dbReference type="NCBI Taxonomy" id="5417"/>
    <lineage>
        <taxon>Eukaryota</taxon>
        <taxon>Fungi</taxon>
        <taxon>Dikarya</taxon>
        <taxon>Basidiomycota</taxon>
        <taxon>Agaricomycotina</taxon>
        <taxon>Tremellomycetes</taxon>
        <taxon>Trichosporonales</taxon>
        <taxon>Trichosporonaceae</taxon>
        <taxon>Vanrija</taxon>
    </lineage>
</organism>